<dbReference type="InterPro" id="IPR011013">
    <property type="entry name" value="Gal_mutarotase_sf_dom"/>
</dbReference>
<comment type="similarity">
    <text evidence="3 10">Belongs to the glycosyl hydrolase 31 family.</text>
</comment>
<evidence type="ECO:0000259" key="12">
    <source>
        <dbReference type="Pfam" id="PF01055"/>
    </source>
</evidence>
<dbReference type="GO" id="GO:0006491">
    <property type="term" value="P:N-glycan processing"/>
    <property type="evidence" value="ECO:0007669"/>
    <property type="project" value="TreeGrafter"/>
</dbReference>
<feature type="domain" description="Glycosyl hydrolase family 31 C-terminal" evidence="14">
    <location>
        <begin position="591"/>
        <end position="679"/>
    </location>
</feature>
<dbReference type="Pfam" id="PF01055">
    <property type="entry name" value="Glyco_hydro_31_2nd"/>
    <property type="match status" value="1"/>
</dbReference>
<evidence type="ECO:0000256" key="9">
    <source>
        <dbReference type="ARBA" id="ARBA00042895"/>
    </source>
</evidence>
<name>A0A7S1PU63_NEODS</name>
<evidence type="ECO:0000256" key="8">
    <source>
        <dbReference type="ARBA" id="ARBA00023295"/>
    </source>
</evidence>
<gene>
    <name evidence="15" type="ORF">NDES1114_LOCUS7679</name>
</gene>
<dbReference type="GO" id="GO:0030246">
    <property type="term" value="F:carbohydrate binding"/>
    <property type="evidence" value="ECO:0007669"/>
    <property type="project" value="InterPro"/>
</dbReference>
<dbReference type="Gene3D" id="2.60.40.1760">
    <property type="entry name" value="glycosyl hydrolase (family 31)"/>
    <property type="match status" value="1"/>
</dbReference>
<dbReference type="SUPFAM" id="SSF51011">
    <property type="entry name" value="Glycosyl hydrolase domain"/>
    <property type="match status" value="1"/>
</dbReference>
<dbReference type="PANTHER" id="PTHR22762">
    <property type="entry name" value="ALPHA-GLUCOSIDASE"/>
    <property type="match status" value="1"/>
</dbReference>
<dbReference type="SUPFAM" id="SSF51445">
    <property type="entry name" value="(Trans)glycosidases"/>
    <property type="match status" value="1"/>
</dbReference>
<evidence type="ECO:0000256" key="11">
    <source>
        <dbReference type="SAM" id="SignalP"/>
    </source>
</evidence>
<dbReference type="EMBL" id="HBGF01011530">
    <property type="protein sequence ID" value="CAD9101890.1"/>
    <property type="molecule type" value="Transcribed_RNA"/>
</dbReference>
<keyword evidence="8 10" id="KW-0326">Glycosidase</keyword>
<evidence type="ECO:0000313" key="15">
    <source>
        <dbReference type="EMBL" id="CAD9101890.1"/>
    </source>
</evidence>
<dbReference type="PANTHER" id="PTHR22762:SF54">
    <property type="entry name" value="BCDNA.GH04962"/>
    <property type="match status" value="1"/>
</dbReference>
<reference evidence="15" key="1">
    <citation type="submission" date="2021-01" db="EMBL/GenBank/DDBJ databases">
        <authorList>
            <person name="Corre E."/>
            <person name="Pelletier E."/>
            <person name="Niang G."/>
            <person name="Scheremetjew M."/>
            <person name="Finn R."/>
            <person name="Kale V."/>
            <person name="Holt S."/>
            <person name="Cochrane G."/>
            <person name="Meng A."/>
            <person name="Brown T."/>
            <person name="Cohen L."/>
        </authorList>
    </citation>
    <scope>NUCLEOTIDE SEQUENCE</scope>
    <source>
        <strain evidence="15">CCAP 1951/1</strain>
    </source>
</reference>
<evidence type="ECO:0000256" key="2">
    <source>
        <dbReference type="ARBA" id="ARBA00004833"/>
    </source>
</evidence>
<dbReference type="InterPro" id="IPR048395">
    <property type="entry name" value="Glyco_hydro_31_C"/>
</dbReference>
<sequence length="834" mass="91671">MRRVAALCFALALAAFAASPAAAATGTVGGHAVEVNAYEDGTMRLRLRVVPDAYEVSDVVVADDLSVIPVTCGTDRCEATNGPAKLVVTPIADAGDKKGVSFEYTVDGAVVNAGQLFHEGDGKEPKAAFDFPKATKLYGIPEHAVDLALKQGTSYRLMNLDVFQYKLDDPGGIYGTIPFLMAHGASSTTAVLVLNSADSSVTPRAGTSAGQGADWKCESGMHDVFFFAGPTPAHVHTQHAKIVGPTQMPPLFALGYHQCRWNYRSTQDSLEVDDGFDVHNIPYDVLWLDIEHTDGKRYFTWDPHTFGKPEQITDALSAKNRKLVTITDPHIKRDDNYHVHREAREQGFYVKTASGADFEGHCWPGQSSWIDFFNAKARAWYATLFKYDRYKGSSPIVYTWIDMNEPSVFNSHEVTMDKNAVHHSADGKAVAHRDLHNMYGYYHTMAAYDGHILRSSGPPHDKLTRPFILTRSFFSGSQRYAAMWTGDNMADWGHLQKSIPMLLTLSLSNYIFVGADVGGFFNNPSTELLVRWYQTAIFTPFFRGHAHLETKRREPWLFGEEATTRIRNAIALRYALLPYLYTTFFQAHDEGFTVMRPLFYHYPAEERFFEEQNAFMFGPSLLVRPVVEEGATTVSVNLPASDRWFHFPSMEAVAPGTASLALPVTMDSMPAFLRGGRILPVRDRLRRSSAATVADPITLYVAANEHGNAVGEVYLDDTHSFDFQKGGYVLAEVSLDAGKTLSIKPKAAKRAARDAAAFASPVVIERIVLVGLKAAPLTATARLTKGKAVTVDASGNGIPVEQGAALAIVPGLADSVVIRRPGLPVDGEWTIELQ</sequence>
<comment type="pathway">
    <text evidence="2">Glycan metabolism; N-glycan metabolism.</text>
</comment>
<dbReference type="InterPro" id="IPR017853">
    <property type="entry name" value="GH"/>
</dbReference>
<feature type="signal peptide" evidence="11">
    <location>
        <begin position="1"/>
        <end position="23"/>
    </location>
</feature>
<keyword evidence="4 11" id="KW-0732">Signal</keyword>
<proteinExistence type="inferred from homology"/>
<dbReference type="Gene3D" id="3.20.20.80">
    <property type="entry name" value="Glycosidases"/>
    <property type="match status" value="2"/>
</dbReference>
<evidence type="ECO:0000259" key="13">
    <source>
        <dbReference type="Pfam" id="PF13802"/>
    </source>
</evidence>
<keyword evidence="6" id="KW-0256">Endoplasmic reticulum</keyword>
<evidence type="ECO:0000256" key="7">
    <source>
        <dbReference type="ARBA" id="ARBA00023180"/>
    </source>
</evidence>
<dbReference type="GO" id="GO:0005975">
    <property type="term" value="P:carbohydrate metabolic process"/>
    <property type="evidence" value="ECO:0007669"/>
    <property type="project" value="InterPro"/>
</dbReference>
<dbReference type="CDD" id="cd14752">
    <property type="entry name" value="GH31_N"/>
    <property type="match status" value="1"/>
</dbReference>
<evidence type="ECO:0000256" key="3">
    <source>
        <dbReference type="ARBA" id="ARBA00007806"/>
    </source>
</evidence>
<accession>A0A7S1PU63</accession>
<dbReference type="Gene3D" id="2.60.40.1180">
    <property type="entry name" value="Golgi alpha-mannosidase II"/>
    <property type="match status" value="2"/>
</dbReference>
<dbReference type="AlphaFoldDB" id="A0A7S1PU63"/>
<dbReference type="GO" id="GO:0005783">
    <property type="term" value="C:endoplasmic reticulum"/>
    <property type="evidence" value="ECO:0007669"/>
    <property type="project" value="UniProtKB-SubCell"/>
</dbReference>
<feature type="domain" description="Glycoside hydrolase family 31 N-terminal" evidence="13">
    <location>
        <begin position="33"/>
        <end position="201"/>
    </location>
</feature>
<evidence type="ECO:0000256" key="6">
    <source>
        <dbReference type="ARBA" id="ARBA00022824"/>
    </source>
</evidence>
<dbReference type="InterPro" id="IPR013780">
    <property type="entry name" value="Glyco_hydro_b"/>
</dbReference>
<dbReference type="Pfam" id="PF13802">
    <property type="entry name" value="Gal_mutarotas_2"/>
    <property type="match status" value="1"/>
</dbReference>
<evidence type="ECO:0000259" key="14">
    <source>
        <dbReference type="Pfam" id="PF21365"/>
    </source>
</evidence>
<feature type="chain" id="PRO_5030772871" description="Glucosidase II subunit alpha" evidence="11">
    <location>
        <begin position="24"/>
        <end position="834"/>
    </location>
</feature>
<evidence type="ECO:0000256" key="1">
    <source>
        <dbReference type="ARBA" id="ARBA00004240"/>
    </source>
</evidence>
<protein>
    <recommendedName>
        <fullName evidence="9">Glucosidase II subunit alpha</fullName>
    </recommendedName>
</protein>
<evidence type="ECO:0000256" key="10">
    <source>
        <dbReference type="RuleBase" id="RU361185"/>
    </source>
</evidence>
<comment type="subcellular location">
    <subcellularLocation>
        <location evidence="1">Endoplasmic reticulum</location>
    </subcellularLocation>
</comment>
<organism evidence="15">
    <name type="scientific">Neobodo designis</name>
    <name type="common">Flagellated protozoan</name>
    <name type="synonym">Bodo designis</name>
    <dbReference type="NCBI Taxonomy" id="312471"/>
    <lineage>
        <taxon>Eukaryota</taxon>
        <taxon>Discoba</taxon>
        <taxon>Euglenozoa</taxon>
        <taxon>Kinetoplastea</taxon>
        <taxon>Metakinetoplastina</taxon>
        <taxon>Neobodonida</taxon>
        <taxon>Neobodo</taxon>
    </lineage>
</organism>
<dbReference type="InterPro" id="IPR025887">
    <property type="entry name" value="Glyco_hydro_31_N_dom"/>
</dbReference>
<feature type="domain" description="Glycoside hydrolase family 31 TIM barrel" evidence="12">
    <location>
        <begin position="247"/>
        <end position="582"/>
    </location>
</feature>
<dbReference type="Pfam" id="PF21365">
    <property type="entry name" value="Glyco_hydro_31_3rd"/>
    <property type="match status" value="1"/>
</dbReference>
<dbReference type="SUPFAM" id="SSF74650">
    <property type="entry name" value="Galactose mutarotase-like"/>
    <property type="match status" value="1"/>
</dbReference>
<dbReference type="FunFam" id="3.20.20.80:FF:000039">
    <property type="entry name" value="Glucosidase, alpha neutral C"/>
    <property type="match status" value="1"/>
</dbReference>
<evidence type="ECO:0000256" key="5">
    <source>
        <dbReference type="ARBA" id="ARBA00022801"/>
    </source>
</evidence>
<evidence type="ECO:0000256" key="4">
    <source>
        <dbReference type="ARBA" id="ARBA00022729"/>
    </source>
</evidence>
<dbReference type="GO" id="GO:0090599">
    <property type="term" value="F:alpha-glucosidase activity"/>
    <property type="evidence" value="ECO:0007669"/>
    <property type="project" value="TreeGrafter"/>
</dbReference>
<keyword evidence="7" id="KW-0325">Glycoprotein</keyword>
<dbReference type="CDD" id="cd06603">
    <property type="entry name" value="GH31_GANC_GANAB_alpha"/>
    <property type="match status" value="1"/>
</dbReference>
<keyword evidence="5 10" id="KW-0378">Hydrolase</keyword>
<dbReference type="InterPro" id="IPR000322">
    <property type="entry name" value="Glyco_hydro_31_TIM"/>
</dbReference>